<organism evidence="2 3">
    <name type="scientific">Hymenobacter luteus</name>
    <dbReference type="NCBI Taxonomy" id="1411122"/>
    <lineage>
        <taxon>Bacteria</taxon>
        <taxon>Pseudomonadati</taxon>
        <taxon>Bacteroidota</taxon>
        <taxon>Cytophagia</taxon>
        <taxon>Cytophagales</taxon>
        <taxon>Hymenobacteraceae</taxon>
        <taxon>Hymenobacter</taxon>
    </lineage>
</organism>
<feature type="compositionally biased region" description="Low complexity" evidence="1">
    <location>
        <begin position="17"/>
        <end position="27"/>
    </location>
</feature>
<reference evidence="2 3" key="1">
    <citation type="submission" date="2020-08" db="EMBL/GenBank/DDBJ databases">
        <title>Genomic Encyclopedia of Type Strains, Phase IV (KMG-IV): sequencing the most valuable type-strain genomes for metagenomic binning, comparative biology and taxonomic classification.</title>
        <authorList>
            <person name="Goeker M."/>
        </authorList>
    </citation>
    <scope>NUCLEOTIDE SEQUENCE [LARGE SCALE GENOMIC DNA]</scope>
    <source>
        <strain evidence="2 3">DSM 26718</strain>
    </source>
</reference>
<dbReference type="AlphaFoldDB" id="A0A7W9T4J2"/>
<dbReference type="Proteomes" id="UP000532746">
    <property type="component" value="Unassembled WGS sequence"/>
</dbReference>
<gene>
    <name evidence="2" type="ORF">HNQ93_004348</name>
</gene>
<evidence type="ECO:0000313" key="3">
    <source>
        <dbReference type="Proteomes" id="UP000532746"/>
    </source>
</evidence>
<dbReference type="EMBL" id="JACHGG010000014">
    <property type="protein sequence ID" value="MBB6061467.1"/>
    <property type="molecule type" value="Genomic_DNA"/>
</dbReference>
<comment type="caution">
    <text evidence="2">The sequence shown here is derived from an EMBL/GenBank/DDBJ whole genome shotgun (WGS) entry which is preliminary data.</text>
</comment>
<evidence type="ECO:0000313" key="2">
    <source>
        <dbReference type="EMBL" id="MBB6061467.1"/>
    </source>
</evidence>
<feature type="region of interest" description="Disordered" evidence="1">
    <location>
        <begin position="1"/>
        <end position="28"/>
    </location>
</feature>
<dbReference type="RefSeq" id="WP_183405540.1">
    <property type="nucleotide sequence ID" value="NZ_JACHGG010000014.1"/>
</dbReference>
<keyword evidence="3" id="KW-1185">Reference proteome</keyword>
<accession>A0A7W9T4J2</accession>
<sequence>MIHLPKEEHSKKFPSVADPAPDLAPPLNTQREIGHFNVCNVADLMAGYHARP</sequence>
<feature type="compositionally biased region" description="Basic and acidic residues" evidence="1">
    <location>
        <begin position="1"/>
        <end position="11"/>
    </location>
</feature>
<proteinExistence type="predicted"/>
<protein>
    <submittedName>
        <fullName evidence="2">Uncharacterized protein</fullName>
    </submittedName>
</protein>
<evidence type="ECO:0000256" key="1">
    <source>
        <dbReference type="SAM" id="MobiDB-lite"/>
    </source>
</evidence>
<name>A0A7W9T4J2_9BACT</name>